<name>A0A9W8M930_9AGAR</name>
<dbReference type="InterPro" id="IPR001810">
    <property type="entry name" value="F-box_dom"/>
</dbReference>
<organism evidence="3 4">
    <name type="scientific">Candolleomyces eurysporus</name>
    <dbReference type="NCBI Taxonomy" id="2828524"/>
    <lineage>
        <taxon>Eukaryota</taxon>
        <taxon>Fungi</taxon>
        <taxon>Dikarya</taxon>
        <taxon>Basidiomycota</taxon>
        <taxon>Agaricomycotina</taxon>
        <taxon>Agaricomycetes</taxon>
        <taxon>Agaricomycetidae</taxon>
        <taxon>Agaricales</taxon>
        <taxon>Agaricineae</taxon>
        <taxon>Psathyrellaceae</taxon>
        <taxon>Candolleomyces</taxon>
    </lineage>
</organism>
<sequence>MMDRQDFLEEELFEHPFSTLTASELLRELNDVQIHGEVDVATVERFTSNRENRNYLRGFVLRKVRLEVKSQRLISGPIATALFGAILSLPLDVCFEILSHLHPIDLYHLSITSKSLRKLVISPALTFAWQRSFEEHREVAPPCPPGISKPQWATFLFGSTVCEDCGSVKAHLDFGLMRRLCDICWRKITLYKTETMRWCKGHPHSLSGLKFGIVWGMSRRSAMFDASLKWTKTGRYDGYFLKEDIFKNLAFACPQCDERGPSWIQIKDETILEVGAHFEHAQQSVRWAINLFEEIQELEKAFYEGRLRKHFDKLKYTSADFENASSNINEYFTTMSMRGLSKIDLRCHVHCLSPFLKTIQQKRLREENRNRVINLYRDYKRQMDESEEGSPDDGISSNATVTHEVFASAVADWRKNRKQELLRILQLYEDDVQSIRDLLGPPTSADPASKSSSSSNRRRQRWGTPQNKTPIPLKALDLALLVFTCDTCLKVSHRSGVALCGYDAILTHMCGSQAVPHCTASAYFSWCSEGKDVVVNSLLKSLGRDPAGTTAAEMDEVDARWACEISGWDGSGWKVLNWRECVTYTVLARQREEVAPRFHLLTPVTTRFVKGHERATYPGPEKPVWGCSHCSEHLVSAVRYGEALEHVVESHNIETPKRNHDIIHFPHLFLQAGVYRQRRPFIYKVNAHLENRHLRESHGINEAVEGTDWERVQIYS</sequence>
<accession>A0A9W8M930</accession>
<feature type="region of interest" description="Disordered" evidence="1">
    <location>
        <begin position="438"/>
        <end position="468"/>
    </location>
</feature>
<dbReference type="InterPro" id="IPR036047">
    <property type="entry name" value="F-box-like_dom_sf"/>
</dbReference>
<gene>
    <name evidence="3" type="ORF">H1R20_g15831</name>
</gene>
<keyword evidence="4" id="KW-1185">Reference proteome</keyword>
<dbReference type="PROSITE" id="PS50181">
    <property type="entry name" value="FBOX"/>
    <property type="match status" value="1"/>
</dbReference>
<dbReference type="AlphaFoldDB" id="A0A9W8M930"/>
<feature type="non-terminal residue" evidence="3">
    <location>
        <position position="716"/>
    </location>
</feature>
<feature type="domain" description="F-box" evidence="2">
    <location>
        <begin position="83"/>
        <end position="132"/>
    </location>
</feature>
<evidence type="ECO:0000256" key="1">
    <source>
        <dbReference type="SAM" id="MobiDB-lite"/>
    </source>
</evidence>
<evidence type="ECO:0000313" key="4">
    <source>
        <dbReference type="Proteomes" id="UP001140091"/>
    </source>
</evidence>
<reference evidence="3" key="1">
    <citation type="submission" date="2022-06" db="EMBL/GenBank/DDBJ databases">
        <title>Genome Sequence of Candolleomyces eurysporus.</title>
        <authorList>
            <person name="Buettner E."/>
        </authorList>
    </citation>
    <scope>NUCLEOTIDE SEQUENCE</scope>
    <source>
        <strain evidence="3">VTCC 930004</strain>
    </source>
</reference>
<dbReference type="Proteomes" id="UP001140091">
    <property type="component" value="Unassembled WGS sequence"/>
</dbReference>
<evidence type="ECO:0000259" key="2">
    <source>
        <dbReference type="PROSITE" id="PS50181"/>
    </source>
</evidence>
<protein>
    <recommendedName>
        <fullName evidence="2">F-box domain-containing protein</fullName>
    </recommendedName>
</protein>
<dbReference type="CDD" id="cd09917">
    <property type="entry name" value="F-box_SF"/>
    <property type="match status" value="1"/>
</dbReference>
<evidence type="ECO:0000313" key="3">
    <source>
        <dbReference type="EMBL" id="KAJ2921262.1"/>
    </source>
</evidence>
<dbReference type="SUPFAM" id="SSF81383">
    <property type="entry name" value="F-box domain"/>
    <property type="match status" value="1"/>
</dbReference>
<comment type="caution">
    <text evidence="3">The sequence shown here is derived from an EMBL/GenBank/DDBJ whole genome shotgun (WGS) entry which is preliminary data.</text>
</comment>
<dbReference type="Gene3D" id="1.20.1280.50">
    <property type="match status" value="1"/>
</dbReference>
<dbReference type="EMBL" id="JANBPK010001638">
    <property type="protein sequence ID" value="KAJ2921262.1"/>
    <property type="molecule type" value="Genomic_DNA"/>
</dbReference>
<proteinExistence type="predicted"/>
<dbReference type="Pfam" id="PF00646">
    <property type="entry name" value="F-box"/>
    <property type="match status" value="1"/>
</dbReference>
<dbReference type="OrthoDB" id="2823912at2759"/>